<dbReference type="Pfam" id="PF17123">
    <property type="entry name" value="zf-RING_11"/>
    <property type="match status" value="1"/>
</dbReference>
<evidence type="ECO:0000256" key="2">
    <source>
        <dbReference type="ARBA" id="ARBA00022723"/>
    </source>
</evidence>
<dbReference type="Gene3D" id="3.30.40.10">
    <property type="entry name" value="Zinc/RING finger domain, C3HC4 (zinc finger)"/>
    <property type="match status" value="1"/>
</dbReference>
<protein>
    <recommendedName>
        <fullName evidence="11">SMAD/FHA domain-containing protein</fullName>
    </recommendedName>
</protein>
<dbReference type="Proteomes" id="UP000716291">
    <property type="component" value="Unassembled WGS sequence"/>
</dbReference>
<dbReference type="InterPro" id="IPR013083">
    <property type="entry name" value="Znf_RING/FYVE/PHD"/>
</dbReference>
<evidence type="ECO:0000256" key="5">
    <source>
        <dbReference type="ARBA" id="ARBA00022833"/>
    </source>
</evidence>
<dbReference type="AlphaFoldDB" id="A0A9P6XCH3"/>
<dbReference type="PROSITE" id="PS50006">
    <property type="entry name" value="FHA_DOMAIN"/>
    <property type="match status" value="1"/>
</dbReference>
<dbReference type="SUPFAM" id="SSF49879">
    <property type="entry name" value="SMAD/FHA domain"/>
    <property type="match status" value="1"/>
</dbReference>
<keyword evidence="4" id="KW-0833">Ubl conjugation pathway</keyword>
<evidence type="ECO:0000256" key="1">
    <source>
        <dbReference type="ARBA" id="ARBA00022679"/>
    </source>
</evidence>
<dbReference type="GO" id="GO:0000151">
    <property type="term" value="C:ubiquitin ligase complex"/>
    <property type="evidence" value="ECO:0007669"/>
    <property type="project" value="TreeGrafter"/>
</dbReference>
<comment type="caution">
    <text evidence="9">The sequence shown here is derived from an EMBL/GenBank/DDBJ whole genome shotgun (WGS) entry which is preliminary data.</text>
</comment>
<dbReference type="GO" id="GO:0006511">
    <property type="term" value="P:ubiquitin-dependent protein catabolic process"/>
    <property type="evidence" value="ECO:0007669"/>
    <property type="project" value="TreeGrafter"/>
</dbReference>
<keyword evidence="3 6" id="KW-0863">Zinc-finger</keyword>
<evidence type="ECO:0000259" key="8">
    <source>
        <dbReference type="PROSITE" id="PS50089"/>
    </source>
</evidence>
<evidence type="ECO:0008006" key="11">
    <source>
        <dbReference type="Google" id="ProtNLM"/>
    </source>
</evidence>
<accession>A0A9P6XCH3</accession>
<feature type="domain" description="RING-type" evidence="8">
    <location>
        <begin position="168"/>
        <end position="211"/>
    </location>
</feature>
<name>A0A9P6XCH3_RHIOR</name>
<dbReference type="SUPFAM" id="SSF57850">
    <property type="entry name" value="RING/U-box"/>
    <property type="match status" value="1"/>
</dbReference>
<dbReference type="GO" id="GO:0016567">
    <property type="term" value="P:protein ubiquitination"/>
    <property type="evidence" value="ECO:0007669"/>
    <property type="project" value="TreeGrafter"/>
</dbReference>
<dbReference type="InterPro" id="IPR001841">
    <property type="entry name" value="Znf_RING"/>
</dbReference>
<dbReference type="InterPro" id="IPR000253">
    <property type="entry name" value="FHA_dom"/>
</dbReference>
<dbReference type="PANTHER" id="PTHR15067">
    <property type="entry name" value="E3 UBIQUITIN-PROTEIN LIGASE RNF8"/>
    <property type="match status" value="1"/>
</dbReference>
<keyword evidence="5" id="KW-0862">Zinc</keyword>
<organism evidence="9 10">
    <name type="scientific">Rhizopus oryzae</name>
    <name type="common">Mucormycosis agent</name>
    <name type="synonym">Rhizopus arrhizus var. delemar</name>
    <dbReference type="NCBI Taxonomy" id="64495"/>
    <lineage>
        <taxon>Eukaryota</taxon>
        <taxon>Fungi</taxon>
        <taxon>Fungi incertae sedis</taxon>
        <taxon>Mucoromycota</taxon>
        <taxon>Mucoromycotina</taxon>
        <taxon>Mucoromycetes</taxon>
        <taxon>Mucorales</taxon>
        <taxon>Mucorineae</taxon>
        <taxon>Rhizopodaceae</taxon>
        <taxon>Rhizopus</taxon>
    </lineage>
</organism>
<dbReference type="InterPro" id="IPR008984">
    <property type="entry name" value="SMAD_FHA_dom_sf"/>
</dbReference>
<keyword evidence="10" id="KW-1185">Reference proteome</keyword>
<dbReference type="PROSITE" id="PS50089">
    <property type="entry name" value="ZF_RING_2"/>
    <property type="match status" value="1"/>
</dbReference>
<evidence type="ECO:0000259" key="7">
    <source>
        <dbReference type="PROSITE" id="PS50006"/>
    </source>
</evidence>
<evidence type="ECO:0000256" key="4">
    <source>
        <dbReference type="ARBA" id="ARBA00022786"/>
    </source>
</evidence>
<dbReference type="GO" id="GO:0061630">
    <property type="term" value="F:ubiquitin protein ligase activity"/>
    <property type="evidence" value="ECO:0007669"/>
    <property type="project" value="TreeGrafter"/>
</dbReference>
<dbReference type="GO" id="GO:0032153">
    <property type="term" value="C:cell division site"/>
    <property type="evidence" value="ECO:0007669"/>
    <property type="project" value="TreeGrafter"/>
</dbReference>
<evidence type="ECO:0000256" key="6">
    <source>
        <dbReference type="PROSITE-ProRule" id="PRU00175"/>
    </source>
</evidence>
<dbReference type="EMBL" id="JAANQT010000534">
    <property type="protein sequence ID" value="KAG1310224.1"/>
    <property type="molecule type" value="Genomic_DNA"/>
</dbReference>
<dbReference type="SMART" id="SM00184">
    <property type="entry name" value="RING"/>
    <property type="match status" value="1"/>
</dbReference>
<keyword evidence="1" id="KW-0808">Transferase</keyword>
<keyword evidence="2" id="KW-0479">Metal-binding</keyword>
<proteinExistence type="predicted"/>
<dbReference type="Gene3D" id="2.60.200.20">
    <property type="match status" value="1"/>
</dbReference>
<reference evidence="9" key="1">
    <citation type="journal article" date="2020" name="Microb. Genom.">
        <title>Genetic diversity of clinical and environmental Mucorales isolates obtained from an investigation of mucormycosis cases among solid organ transplant recipients.</title>
        <authorList>
            <person name="Nguyen M.H."/>
            <person name="Kaul D."/>
            <person name="Muto C."/>
            <person name="Cheng S.J."/>
            <person name="Richter R.A."/>
            <person name="Bruno V.M."/>
            <person name="Liu G."/>
            <person name="Beyhan S."/>
            <person name="Sundermann A.J."/>
            <person name="Mounaud S."/>
            <person name="Pasculle A.W."/>
            <person name="Nierman W.C."/>
            <person name="Driscoll E."/>
            <person name="Cumbie R."/>
            <person name="Clancy C.J."/>
            <person name="Dupont C.L."/>
        </authorList>
    </citation>
    <scope>NUCLEOTIDE SEQUENCE</scope>
    <source>
        <strain evidence="9">GL11</strain>
    </source>
</reference>
<gene>
    <name evidence="9" type="ORF">G6F64_004714</name>
</gene>
<dbReference type="SMART" id="SM00240">
    <property type="entry name" value="FHA"/>
    <property type="match status" value="1"/>
</dbReference>
<feature type="domain" description="FHA" evidence="7">
    <location>
        <begin position="52"/>
        <end position="101"/>
    </location>
</feature>
<dbReference type="Pfam" id="PF00498">
    <property type="entry name" value="FHA"/>
    <property type="match status" value="1"/>
</dbReference>
<dbReference type="GO" id="GO:0005829">
    <property type="term" value="C:cytosol"/>
    <property type="evidence" value="ECO:0007669"/>
    <property type="project" value="TreeGrafter"/>
</dbReference>
<evidence type="ECO:0000256" key="3">
    <source>
        <dbReference type="ARBA" id="ARBA00022771"/>
    </source>
</evidence>
<dbReference type="GO" id="GO:0008270">
    <property type="term" value="F:zinc ion binding"/>
    <property type="evidence" value="ECO:0007669"/>
    <property type="project" value="UniProtKB-KW"/>
</dbReference>
<dbReference type="OrthoDB" id="687730at2759"/>
<sequence>MSASSNTSLPSLKIQTDDRHTVHVRIVPLIDNPNRCLLFDIVDRRLTYPTQIKIGRYSERKKEADVLSFRTKVVSRSHCELFLYLRDTKSTSGTFLNHVRLCSSGQGSQPVEIHDGDLVQLGVDFQGGIEAVYRAVKMRFELNRPAPNPALYRRVTRQIRSGPAEDCCCICLCDPGPHQALFVSPCAHVFHFGCIRPLLKSYPGFQCPLCRTYSDLEQMSVTENDRKESPVDLAGVDPSVPAVKETLEDTKRKRMTGFILEKMKTVFSEKNKSVTLFSKQVKARPRSFPNLSFL</sequence>
<dbReference type="PANTHER" id="PTHR15067:SF7">
    <property type="entry name" value="E3 UBIQUITIN-PROTEIN LIGASE DMA1-RELATED"/>
    <property type="match status" value="1"/>
</dbReference>
<evidence type="ECO:0000313" key="9">
    <source>
        <dbReference type="EMBL" id="KAG1310224.1"/>
    </source>
</evidence>
<evidence type="ECO:0000313" key="10">
    <source>
        <dbReference type="Proteomes" id="UP000716291"/>
    </source>
</evidence>